<gene>
    <name evidence="2" type="ORF">SAMEA4412678_01792</name>
</gene>
<evidence type="ECO:0000313" key="3">
    <source>
        <dbReference type="Proteomes" id="UP000215465"/>
    </source>
</evidence>
<feature type="region of interest" description="Disordered" evidence="1">
    <location>
        <begin position="54"/>
        <end position="76"/>
    </location>
</feature>
<name>A0A8B4GGQ3_EIKCO</name>
<protein>
    <recommendedName>
        <fullName evidence="4">AP2 domain-containing protein</fullName>
    </recommendedName>
</protein>
<feature type="compositionally biased region" description="Polar residues" evidence="1">
    <location>
        <begin position="67"/>
        <end position="76"/>
    </location>
</feature>
<evidence type="ECO:0000256" key="1">
    <source>
        <dbReference type="SAM" id="MobiDB-lite"/>
    </source>
</evidence>
<accession>A0A8B4GGQ3</accession>
<dbReference type="EMBL" id="LT906482">
    <property type="protein sequence ID" value="SNW10159.1"/>
    <property type="molecule type" value="Genomic_DNA"/>
</dbReference>
<evidence type="ECO:0008006" key="4">
    <source>
        <dbReference type="Google" id="ProtNLM"/>
    </source>
</evidence>
<organism evidence="2 3">
    <name type="scientific">Eikenella corrodens</name>
    <dbReference type="NCBI Taxonomy" id="539"/>
    <lineage>
        <taxon>Bacteria</taxon>
        <taxon>Pseudomonadati</taxon>
        <taxon>Pseudomonadota</taxon>
        <taxon>Betaproteobacteria</taxon>
        <taxon>Neisseriales</taxon>
        <taxon>Neisseriaceae</taxon>
        <taxon>Eikenella</taxon>
    </lineage>
</organism>
<evidence type="ECO:0000313" key="2">
    <source>
        <dbReference type="EMBL" id="SNW10159.1"/>
    </source>
</evidence>
<dbReference type="AlphaFoldDB" id="A0A8B4GGQ3"/>
<dbReference type="KEGG" id="ecor:SAMEA4412678_1792"/>
<dbReference type="GeneID" id="60771087"/>
<reference evidence="2 3" key="1">
    <citation type="submission" date="2017-06" db="EMBL/GenBank/DDBJ databases">
        <authorList>
            <consortium name="Pathogen Informatics"/>
        </authorList>
    </citation>
    <scope>NUCLEOTIDE SEQUENCE [LARGE SCALE GENOMIC DNA]</scope>
    <source>
        <strain evidence="2 3">NCTC10596</strain>
    </source>
</reference>
<dbReference type="Proteomes" id="UP000215465">
    <property type="component" value="Chromosome 1"/>
</dbReference>
<sequence length="76" mass="9157">MNIHIRTCVYHDSSSKGLKHGIKHKRHDCWRGEISIWQHDTDGKLQRIRRIRKRFPTPEQAREWTKSNDLSRAQQP</sequence>
<dbReference type="RefSeq" id="WP_035579726.1">
    <property type="nucleotide sequence ID" value="NZ_CP082861.1"/>
</dbReference>
<proteinExistence type="predicted"/>